<dbReference type="Proteomes" id="UP001556220">
    <property type="component" value="Unassembled WGS sequence"/>
</dbReference>
<dbReference type="Gene3D" id="2.20.110.10">
    <property type="entry name" value="Histone H3 K4-specific methyltransferase SET7/9 N-terminal domain"/>
    <property type="match status" value="1"/>
</dbReference>
<comment type="caution">
    <text evidence="1">The sequence shown here is derived from an EMBL/GenBank/DDBJ whole genome shotgun (WGS) entry which is preliminary data.</text>
</comment>
<evidence type="ECO:0000313" key="2">
    <source>
        <dbReference type="Proteomes" id="UP001556220"/>
    </source>
</evidence>
<sequence>MKRLTGLVLLVSAALLGGCGGEKLDARQLDWSNGLAYKHGDTEPFTGTVAFNDELPNNAIAFWRAHAMPTTHMQAQDALTGCTETFVKGLAEGDVHCEGVTGKQALTFRIKNEAVEGEAEIDYPNSGDRALELNFSAGVLDGRQRIWSSHGEKIMDATYANNAPVDGQVYGGDGSVVHYKDGKLNGPAVYFDRYNKGPQSEGQYVDGARDGEWQDANSSGNRIFQAIITSQPTPALPDNYRWGVYSLKSHWDHGSPRGEVQGFDKDGQLIFDWTLTDKGLEGDYMDIPEGSSQPRKLVYKDNRLVSGMASP</sequence>
<gene>
    <name evidence="1" type="ORF">ABQJ54_10885</name>
</gene>
<proteinExistence type="predicted"/>
<keyword evidence="2" id="KW-1185">Reference proteome</keyword>
<dbReference type="EMBL" id="JBFOHK010000002">
    <property type="protein sequence ID" value="MEW9572256.1"/>
    <property type="molecule type" value="Genomic_DNA"/>
</dbReference>
<organism evidence="1 2">
    <name type="scientific">Rhodanobacter lycopersici</name>
    <dbReference type="NCBI Taxonomy" id="3162487"/>
    <lineage>
        <taxon>Bacteria</taxon>
        <taxon>Pseudomonadati</taxon>
        <taxon>Pseudomonadota</taxon>
        <taxon>Gammaproteobacteria</taxon>
        <taxon>Lysobacterales</taxon>
        <taxon>Rhodanobacteraceae</taxon>
        <taxon>Rhodanobacter</taxon>
    </lineage>
</organism>
<evidence type="ECO:0000313" key="1">
    <source>
        <dbReference type="EMBL" id="MEW9572256.1"/>
    </source>
</evidence>
<accession>A0ABV3QGI0</accession>
<dbReference type="RefSeq" id="WP_367854306.1">
    <property type="nucleotide sequence ID" value="NZ_JBFOHK010000002.1"/>
</dbReference>
<protein>
    <recommendedName>
        <fullName evidence="3">Toxin-antitoxin system YwqK family antitoxin</fullName>
    </recommendedName>
</protein>
<dbReference type="SUPFAM" id="SSF82185">
    <property type="entry name" value="Histone H3 K4-specific methyltransferase SET7/9 N-terminal domain"/>
    <property type="match status" value="1"/>
</dbReference>
<evidence type="ECO:0008006" key="3">
    <source>
        <dbReference type="Google" id="ProtNLM"/>
    </source>
</evidence>
<dbReference type="PROSITE" id="PS51257">
    <property type="entry name" value="PROKAR_LIPOPROTEIN"/>
    <property type="match status" value="1"/>
</dbReference>
<name>A0ABV3QGI0_9GAMM</name>
<reference evidence="1 2" key="1">
    <citation type="submission" date="2024-06" db="EMBL/GenBank/DDBJ databases">
        <authorList>
            <person name="Woo H."/>
        </authorList>
    </citation>
    <scope>NUCLEOTIDE SEQUENCE [LARGE SCALE GENOMIC DNA]</scope>
    <source>
        <strain evidence="1 2">Si-c</strain>
    </source>
</reference>